<accession>A0A1M5RZI2</accession>
<organism evidence="3 4">
    <name type="scientific">Anaerosphaera aminiphila DSM 21120</name>
    <dbReference type="NCBI Taxonomy" id="1120995"/>
    <lineage>
        <taxon>Bacteria</taxon>
        <taxon>Bacillati</taxon>
        <taxon>Bacillota</taxon>
        <taxon>Tissierellia</taxon>
        <taxon>Tissierellales</taxon>
        <taxon>Peptoniphilaceae</taxon>
        <taxon>Anaerosphaera</taxon>
    </lineage>
</organism>
<protein>
    <submittedName>
        <fullName evidence="3">Poly-gamma-glutamate synthesis protein (Capsule biosynthesis protein)</fullName>
    </submittedName>
</protein>
<comment type="similarity">
    <text evidence="1">Belongs to the CapA family.</text>
</comment>
<proteinExistence type="inferred from homology"/>
<dbReference type="InterPro" id="IPR019079">
    <property type="entry name" value="Capsule_synth_CapA"/>
</dbReference>
<dbReference type="Gene3D" id="3.60.21.10">
    <property type="match status" value="1"/>
</dbReference>
<dbReference type="PANTHER" id="PTHR33393">
    <property type="entry name" value="POLYGLUTAMINE SYNTHESIS ACCESSORY PROTEIN RV0574C-RELATED"/>
    <property type="match status" value="1"/>
</dbReference>
<evidence type="ECO:0000313" key="3">
    <source>
        <dbReference type="EMBL" id="SHH31561.1"/>
    </source>
</evidence>
<evidence type="ECO:0000313" key="4">
    <source>
        <dbReference type="Proteomes" id="UP000184032"/>
    </source>
</evidence>
<dbReference type="Proteomes" id="UP000184032">
    <property type="component" value="Unassembled WGS sequence"/>
</dbReference>
<evidence type="ECO:0000259" key="2">
    <source>
        <dbReference type="SMART" id="SM00854"/>
    </source>
</evidence>
<dbReference type="STRING" id="1120995.SAMN02745245_01057"/>
<dbReference type="AlphaFoldDB" id="A0A1M5RZI2"/>
<dbReference type="SMART" id="SM00854">
    <property type="entry name" value="PGA_cap"/>
    <property type="match status" value="1"/>
</dbReference>
<dbReference type="InterPro" id="IPR029052">
    <property type="entry name" value="Metallo-depent_PP-like"/>
</dbReference>
<feature type="domain" description="Capsule synthesis protein CapA" evidence="2">
    <location>
        <begin position="57"/>
        <end position="303"/>
    </location>
</feature>
<dbReference type="InterPro" id="IPR052169">
    <property type="entry name" value="CW_Biosynth-Accessory"/>
</dbReference>
<evidence type="ECO:0000256" key="1">
    <source>
        <dbReference type="ARBA" id="ARBA00005662"/>
    </source>
</evidence>
<dbReference type="CDD" id="cd07381">
    <property type="entry name" value="MPP_CapA"/>
    <property type="match status" value="1"/>
</dbReference>
<dbReference type="SUPFAM" id="SSF56300">
    <property type="entry name" value="Metallo-dependent phosphatases"/>
    <property type="match status" value="1"/>
</dbReference>
<keyword evidence="4" id="KW-1185">Reference proteome</keyword>
<sequence length="399" mass="45585">MILNVIIKMVMKMKKMISVVSAVFILLLSIFVIDYNTTGYIKNAFFTPVEDEVQTVKILATGDIMYHLPLYIKNFDETTGKYDFSTYYEKMKEYIDASDIVVGNFESTINPNRKISGHPMFNSPPESVEYLKDIGFDILSTANNHCLDTSIEGVETTIDAIESVGLKNFGTYRDNNRELLIVEENEIKIGFLSYSEIFNGLDYNIAEDKINNISPMNRDLISGDIDNLKAQGVDFIVVYPHWGVEYSTSPSEFQREMNDYFLSLGADVVLGSHPHVLQPVEYREINGNNKFSIYSMGNSISNQRKPWMKNRGVEFGAFVELTVEKNITKGTTVLAAVDVKPTYVNRYRDEKGLFKYEVVALNDLMETGKHRDEIDDSTKKFVDENYQWVMDVLNNKEAK</sequence>
<name>A0A1M5RZI2_9FIRM</name>
<dbReference type="Pfam" id="PF09587">
    <property type="entry name" value="PGA_cap"/>
    <property type="match status" value="1"/>
</dbReference>
<dbReference type="EMBL" id="FQXI01000006">
    <property type="protein sequence ID" value="SHH31561.1"/>
    <property type="molecule type" value="Genomic_DNA"/>
</dbReference>
<gene>
    <name evidence="3" type="ORF">SAMN02745245_01057</name>
</gene>
<reference evidence="4" key="1">
    <citation type="submission" date="2016-11" db="EMBL/GenBank/DDBJ databases">
        <authorList>
            <person name="Varghese N."/>
            <person name="Submissions S."/>
        </authorList>
    </citation>
    <scope>NUCLEOTIDE SEQUENCE [LARGE SCALE GENOMIC DNA]</scope>
    <source>
        <strain evidence="4">DSM 21120</strain>
    </source>
</reference>
<dbReference type="PANTHER" id="PTHR33393:SF12">
    <property type="entry name" value="CAPSULE BIOSYNTHESIS PROTEIN CAPA"/>
    <property type="match status" value="1"/>
</dbReference>